<dbReference type="AlphaFoldDB" id="A0A7X6D5E5"/>
<evidence type="ECO:0000313" key="3">
    <source>
        <dbReference type="EMBL" id="NJQ08502.1"/>
    </source>
</evidence>
<reference evidence="3 4" key="1">
    <citation type="submission" date="2020-03" db="EMBL/GenBank/DDBJ databases">
        <title>Draft genome of Streptomyces sp. ventii, isolated from the Axial Seamount in the Pacific Ocean, and resequencing of the two type strains Streptomyces lonarensis strain NCL 716 and Streptomyces bohaiensis strain 11A07.</title>
        <authorList>
            <person name="Loughran R.M."/>
            <person name="Pfannmuller K.M."/>
            <person name="Wasson B.J."/>
            <person name="Deadmond M.C."/>
            <person name="Paddock B.E."/>
            <person name="Koyack M.J."/>
            <person name="Gallegos D.A."/>
            <person name="Mitchell E.A."/>
            <person name="Ushijima B."/>
            <person name="Saw J.H."/>
            <person name="Mcphail K.L."/>
            <person name="Videau P."/>
        </authorList>
    </citation>
    <scope>NUCLEOTIDE SEQUENCE [LARGE SCALE GENOMIC DNA]</scope>
    <source>
        <strain evidence="3 4">NCL716</strain>
    </source>
</reference>
<evidence type="ECO:0000313" key="4">
    <source>
        <dbReference type="Proteomes" id="UP000578686"/>
    </source>
</evidence>
<keyword evidence="3" id="KW-0413">Isomerase</keyword>
<accession>A0A7X6D5E5</accession>
<dbReference type="InterPro" id="IPR001753">
    <property type="entry name" value="Enoyl-CoA_hydra/iso"/>
</dbReference>
<dbReference type="GO" id="GO:0016853">
    <property type="term" value="F:isomerase activity"/>
    <property type="evidence" value="ECO:0007669"/>
    <property type="project" value="UniProtKB-KW"/>
</dbReference>
<dbReference type="EMBL" id="JAAVJD010000323">
    <property type="protein sequence ID" value="NJQ08502.1"/>
    <property type="molecule type" value="Genomic_DNA"/>
</dbReference>
<keyword evidence="4" id="KW-1185">Reference proteome</keyword>
<dbReference type="PANTHER" id="PTHR42964:SF1">
    <property type="entry name" value="POLYKETIDE BIOSYNTHESIS ENOYL-COA HYDRATASE PKSH-RELATED"/>
    <property type="match status" value="1"/>
</dbReference>
<dbReference type="Pfam" id="PF00378">
    <property type="entry name" value="ECH_1"/>
    <property type="match status" value="1"/>
</dbReference>
<gene>
    <name evidence="3" type="ORF">HCN56_23730</name>
</gene>
<dbReference type="Proteomes" id="UP000578686">
    <property type="component" value="Unassembled WGS sequence"/>
</dbReference>
<dbReference type="Gene3D" id="3.90.226.10">
    <property type="entry name" value="2-enoyl-CoA Hydratase, Chain A, domain 1"/>
    <property type="match status" value="1"/>
</dbReference>
<sequence>MYGDFKTLLTSREGPVVRLCLNMPETGNAVIGTMLDEMHAVLTAVADDPGVRVLVLAAAGGDFCLGGDRGEFTELLERDPDGVGIRVLGGKARRVCEALAACPAVTIARLQGGVIGAGLGLAVFCDLRVGADTSRYRLPELALGLPALWGGALSRLISEAGPARVRELVLTGATFDAARAQEISVLHRVVPEAELDDVVAGWTRPIVRRSPAALRVTKSAFNAYAGAARLADATVLDGDLMAAVISARHAGSR</sequence>
<dbReference type="PROSITE" id="PS00166">
    <property type="entry name" value="ENOYL_COA_HYDRATASE"/>
    <property type="match status" value="1"/>
</dbReference>
<dbReference type="RefSeq" id="WP_167974422.1">
    <property type="nucleotide sequence ID" value="NZ_BHZG01000119.1"/>
</dbReference>
<evidence type="ECO:0000256" key="2">
    <source>
        <dbReference type="RuleBase" id="RU003707"/>
    </source>
</evidence>
<name>A0A7X6D5E5_9ACTN</name>
<dbReference type="SUPFAM" id="SSF52096">
    <property type="entry name" value="ClpP/crotonase"/>
    <property type="match status" value="1"/>
</dbReference>
<comment type="caution">
    <text evidence="3">The sequence shown here is derived from an EMBL/GenBank/DDBJ whole genome shotgun (WGS) entry which is preliminary data.</text>
</comment>
<dbReference type="InterPro" id="IPR018376">
    <property type="entry name" value="Enoyl-CoA_hyd/isom_CS"/>
</dbReference>
<dbReference type="PANTHER" id="PTHR42964">
    <property type="entry name" value="ENOYL-COA HYDRATASE"/>
    <property type="match status" value="1"/>
</dbReference>
<comment type="similarity">
    <text evidence="1 2">Belongs to the enoyl-CoA hydratase/isomerase family.</text>
</comment>
<organism evidence="3 4">
    <name type="scientific">Streptomyces lonarensis</name>
    <dbReference type="NCBI Taxonomy" id="700599"/>
    <lineage>
        <taxon>Bacteria</taxon>
        <taxon>Bacillati</taxon>
        <taxon>Actinomycetota</taxon>
        <taxon>Actinomycetes</taxon>
        <taxon>Kitasatosporales</taxon>
        <taxon>Streptomycetaceae</taxon>
        <taxon>Streptomyces</taxon>
    </lineage>
</organism>
<protein>
    <submittedName>
        <fullName evidence="3">Enoyl-CoA hydratase/isomerase family protein</fullName>
    </submittedName>
</protein>
<proteinExistence type="inferred from homology"/>
<dbReference type="InterPro" id="IPR029045">
    <property type="entry name" value="ClpP/crotonase-like_dom_sf"/>
</dbReference>
<evidence type="ECO:0000256" key="1">
    <source>
        <dbReference type="ARBA" id="ARBA00005254"/>
    </source>
</evidence>
<dbReference type="CDD" id="cd06558">
    <property type="entry name" value="crotonase-like"/>
    <property type="match status" value="1"/>
</dbReference>
<dbReference type="InterPro" id="IPR051683">
    <property type="entry name" value="Enoyl-CoA_Hydratase/Isomerase"/>
</dbReference>